<dbReference type="InterPro" id="IPR005532">
    <property type="entry name" value="SUMF_dom"/>
</dbReference>
<dbReference type="InterPro" id="IPR008271">
    <property type="entry name" value="Ser/Thr_kinase_AS"/>
</dbReference>
<protein>
    <recommendedName>
        <fullName evidence="2">Protein kinase domain-containing protein</fullName>
    </recommendedName>
</protein>
<dbReference type="PANTHER" id="PTHR23150:SF19">
    <property type="entry name" value="FORMYLGLYCINE-GENERATING ENZYME"/>
    <property type="match status" value="1"/>
</dbReference>
<dbReference type="InterPro" id="IPR016187">
    <property type="entry name" value="CTDL_fold"/>
</dbReference>
<dbReference type="SMART" id="SM00220">
    <property type="entry name" value="S_TKc"/>
    <property type="match status" value="1"/>
</dbReference>
<evidence type="ECO:0000313" key="3">
    <source>
        <dbReference type="EMBL" id="OGM00685.1"/>
    </source>
</evidence>
<feature type="compositionally biased region" description="Polar residues" evidence="1">
    <location>
        <begin position="1"/>
        <end position="15"/>
    </location>
</feature>
<dbReference type="PROSITE" id="PS00108">
    <property type="entry name" value="PROTEIN_KINASE_ST"/>
    <property type="match status" value="1"/>
</dbReference>
<reference evidence="3 4" key="1">
    <citation type="journal article" date="2016" name="Nat. Commun.">
        <title>Thousands of microbial genomes shed light on interconnected biogeochemical processes in an aquifer system.</title>
        <authorList>
            <person name="Anantharaman K."/>
            <person name="Brown C.T."/>
            <person name="Hug L.A."/>
            <person name="Sharon I."/>
            <person name="Castelle C.J."/>
            <person name="Probst A.J."/>
            <person name="Thomas B.C."/>
            <person name="Singh A."/>
            <person name="Wilkins M.J."/>
            <person name="Karaoz U."/>
            <person name="Brodie E.L."/>
            <person name="Williams K.H."/>
            <person name="Hubbard S.S."/>
            <person name="Banfield J.F."/>
        </authorList>
    </citation>
    <scope>NUCLEOTIDE SEQUENCE [LARGE SCALE GENOMIC DNA]</scope>
</reference>
<dbReference type="InterPro" id="IPR042095">
    <property type="entry name" value="SUMF_sf"/>
</dbReference>
<dbReference type="Proteomes" id="UP000178735">
    <property type="component" value="Unassembled WGS sequence"/>
</dbReference>
<dbReference type="STRING" id="1817813.A2008_01780"/>
<dbReference type="AlphaFoldDB" id="A0A1F7WF55"/>
<gene>
    <name evidence="3" type="ORF">A2008_01780</name>
</gene>
<comment type="caution">
    <text evidence="3">The sequence shown here is derived from an EMBL/GenBank/DDBJ whole genome shotgun (WGS) entry which is preliminary data.</text>
</comment>
<dbReference type="Pfam" id="PF00069">
    <property type="entry name" value="Pkinase"/>
    <property type="match status" value="1"/>
</dbReference>
<evidence type="ECO:0000256" key="1">
    <source>
        <dbReference type="SAM" id="MobiDB-lite"/>
    </source>
</evidence>
<dbReference type="SUPFAM" id="SSF56436">
    <property type="entry name" value="C-type lectin-like"/>
    <property type="match status" value="1"/>
</dbReference>
<dbReference type="PROSITE" id="PS50011">
    <property type="entry name" value="PROTEIN_KINASE_DOM"/>
    <property type="match status" value="1"/>
</dbReference>
<dbReference type="InterPro" id="IPR051043">
    <property type="entry name" value="Sulfatase_Mod_Factor_Kinase"/>
</dbReference>
<dbReference type="GO" id="GO:0004672">
    <property type="term" value="F:protein kinase activity"/>
    <property type="evidence" value="ECO:0007669"/>
    <property type="project" value="InterPro"/>
</dbReference>
<feature type="domain" description="Protein kinase" evidence="2">
    <location>
        <begin position="53"/>
        <end position="324"/>
    </location>
</feature>
<organism evidence="3 4">
    <name type="scientific">Candidatus Wallbacteria bacterium GWC2_49_35</name>
    <dbReference type="NCBI Taxonomy" id="1817813"/>
    <lineage>
        <taxon>Bacteria</taxon>
        <taxon>Candidatus Walliibacteriota</taxon>
    </lineage>
</organism>
<dbReference type="PANTHER" id="PTHR23150">
    <property type="entry name" value="SULFATASE MODIFYING FACTOR 1, 2"/>
    <property type="match status" value="1"/>
</dbReference>
<dbReference type="SUPFAM" id="SSF56112">
    <property type="entry name" value="Protein kinase-like (PK-like)"/>
    <property type="match status" value="1"/>
</dbReference>
<name>A0A1F7WF55_9BACT</name>
<dbReference type="EMBL" id="MGFH01000253">
    <property type="protein sequence ID" value="OGM00685.1"/>
    <property type="molecule type" value="Genomic_DNA"/>
</dbReference>
<accession>A0A1F7WF55</accession>
<feature type="region of interest" description="Disordered" evidence="1">
    <location>
        <begin position="1"/>
        <end position="54"/>
    </location>
</feature>
<dbReference type="Gene3D" id="1.10.510.10">
    <property type="entry name" value="Transferase(Phosphotransferase) domain 1"/>
    <property type="match status" value="1"/>
</dbReference>
<dbReference type="GO" id="GO:0005524">
    <property type="term" value="F:ATP binding"/>
    <property type="evidence" value="ECO:0007669"/>
    <property type="project" value="InterPro"/>
</dbReference>
<dbReference type="Pfam" id="PF03781">
    <property type="entry name" value="FGE-sulfatase"/>
    <property type="match status" value="1"/>
</dbReference>
<proteinExistence type="predicted"/>
<dbReference type="InterPro" id="IPR011009">
    <property type="entry name" value="Kinase-like_dom_sf"/>
</dbReference>
<evidence type="ECO:0000259" key="2">
    <source>
        <dbReference type="PROSITE" id="PS50011"/>
    </source>
</evidence>
<sequence length="892" mass="99524">MKKMTAMTTIPTENNETFRENIDSNRTSVEGAPPVQNGSSSSGRTADAAGDPVKKSVTLGGKNYTIVKQFEVLSGEADIYLIESDGPSGPQQRSVLKFFRLGIKPKAEITEILSSLPRTAVIGIIESGETSEGRFYEIQEFASCGSLREYMKAGSPAPKEFVMEFVFRLNECLRLIHSKNVIHRDIKPDNILIKNFAPLEIVLADFGISSVAEFALHQTTVSRTILYSSPESMTGIISAAVDYWALGIITFEMLSGAHPFAGIDEKAVIYWLATKPVTGIGETVPEFEILLKGLLTRDPNRRWGYEEVAAFCAGGAGELKHHFEEETEVFTAGAARKCRPYKFEGADHYSLGSLTAAMAVSWRAAARDFDSGRLRNWVARELRDGDARFLLEDLAADATMTTDEKLLEFFCRTDSGFPFIYMGVPVCSAALADVALKILRGTASDDEIKLVRELAEGRAAEKYYELSGNDEVYNGLRPLLAELAKAPDNAEIFAKIILIRYSPEYKDKLVERVRSAVAKNFIIKPFDHPDGNTLSLGRTAEIIDSIINGKDFSALDLIAAAEARRECLFARSALEEMFADFRTCLDSILKESALEEFRAGFEKFMKRRLKSSRYSEPQAVYSDVINLSVSAIDYDHIFYETLLELNEYLRCYKIKTEILKLPEISLDLGDGTTLEMVKIQPGTFVMGCDDGYDDEAPAHRVSIRSAFYIGKTPLTQKQWESIMRSNPSYFKRGDNYPVEKISWNNCVEFIKKINSLNLVEAEFRLPTEAEWEFSARAGSETKYHWGDDPAEASDHCWHRGNSNHETHPCALKLPNAFGLFDTAGNVREWCADWYAPYDGQGGPDPRGPENGNLRIARGGDWKYEARDCTASGRDCIEPAFCDSNLGFRLALE</sequence>
<evidence type="ECO:0000313" key="4">
    <source>
        <dbReference type="Proteomes" id="UP000178735"/>
    </source>
</evidence>
<dbReference type="InterPro" id="IPR000719">
    <property type="entry name" value="Prot_kinase_dom"/>
</dbReference>
<dbReference type="Gene3D" id="3.90.1580.10">
    <property type="entry name" value="paralog of FGE (formylglycine-generating enzyme)"/>
    <property type="match status" value="1"/>
</dbReference>
<dbReference type="GO" id="GO:0120147">
    <property type="term" value="F:formylglycine-generating oxidase activity"/>
    <property type="evidence" value="ECO:0007669"/>
    <property type="project" value="TreeGrafter"/>
</dbReference>